<keyword evidence="3" id="KW-0808">Transferase</keyword>
<protein>
    <recommendedName>
        <fullName evidence="5">eEF1A lysine and N-terminal methyltransferase</fullName>
    </recommendedName>
    <alternativeName>
        <fullName evidence="6">Methyltransferase-like protein 13</fullName>
    </alternativeName>
</protein>
<dbReference type="InterPro" id="IPR029063">
    <property type="entry name" value="SAM-dependent_MTases_sf"/>
</dbReference>
<dbReference type="PANTHER" id="PTHR12176:SF78">
    <property type="entry name" value="EEF1A LYSINE AND N-TERMINAL METHYLTRANSFERASE"/>
    <property type="match status" value="1"/>
</dbReference>
<dbReference type="PANTHER" id="PTHR12176">
    <property type="entry name" value="SAM-DEPENDENT METHYLTRANSFERASE SUPERFAMILY PROTEIN"/>
    <property type="match status" value="1"/>
</dbReference>
<evidence type="ECO:0000256" key="5">
    <source>
        <dbReference type="ARBA" id="ARBA00071300"/>
    </source>
</evidence>
<evidence type="ECO:0000256" key="1">
    <source>
        <dbReference type="ARBA" id="ARBA00008361"/>
    </source>
</evidence>
<feature type="non-terminal residue" evidence="7">
    <location>
        <position position="361"/>
    </location>
</feature>
<dbReference type="Gene3D" id="3.40.50.150">
    <property type="entry name" value="Vaccinia Virus protein VP39"/>
    <property type="match status" value="3"/>
</dbReference>
<keyword evidence="8" id="KW-1185">Reference proteome</keyword>
<reference evidence="7 8" key="1">
    <citation type="journal article" date="2022" name="Gigascience">
        <title>A chromosome-level genome assembly and annotation of the desert horned lizard, Phrynosoma platyrhinos, provides insight into chromosomal rearrangements among reptiles.</title>
        <authorList>
            <person name="Koochekian N."/>
            <person name="Ascanio A."/>
            <person name="Farleigh K."/>
            <person name="Card D.C."/>
            <person name="Schield D.R."/>
            <person name="Castoe T.A."/>
            <person name="Jezkova T."/>
        </authorList>
    </citation>
    <scope>NUCLEOTIDE SEQUENCE [LARGE SCALE GENOMIC DNA]</scope>
    <source>
        <strain evidence="7">NK-2021</strain>
    </source>
</reference>
<evidence type="ECO:0000256" key="2">
    <source>
        <dbReference type="ARBA" id="ARBA00022603"/>
    </source>
</evidence>
<evidence type="ECO:0000313" key="7">
    <source>
        <dbReference type="EMBL" id="KAH0629863.1"/>
    </source>
</evidence>
<comment type="caution">
    <text evidence="7">The sequence shown here is derived from an EMBL/GenBank/DDBJ whole genome shotgun (WGS) entry which is preliminary data.</text>
</comment>
<evidence type="ECO:0000256" key="3">
    <source>
        <dbReference type="ARBA" id="ARBA00022679"/>
    </source>
</evidence>
<proteinExistence type="inferred from homology"/>
<keyword evidence="2" id="KW-0489">Methyltransferase</keyword>
<evidence type="ECO:0000256" key="4">
    <source>
        <dbReference type="ARBA" id="ARBA00023268"/>
    </source>
</evidence>
<accession>A0ABQ7TJP9</accession>
<name>A0ABQ7TJP9_PHRPL</name>
<sequence>MAELQLLLCWVEEFASPAFWEYFFREQGKWVLEWYGGWRELRAPLGWYLHPRDSILVVGCGNSELSEQLYDEGYEDIINVVLGKGTLDALLTDAEESNLSRTERMFSEFGRVLQFGGRYLCVSLTQGHVLKTAVEHFYQKGWMVQIHQVSSNEAGTSEGKFALPICLCYDKMPVTGSSLCILELCAETQDKPVQFKNTQHLIEAVKERQQYSLLQSQLSRNPTAGTISLDLCNEETSQVRSSLHVVHNPTCCIDVVEIDPSILEVTTHWFDFFPGDRLKVHIADGLDYIANLATKASSYDAVIFDVDSKDSTLGMSCPPAAFVEKSFLQKVGKTQKRAMKGVGANLLCEAVATSGALRGKD</sequence>
<dbReference type="InterPro" id="IPR051419">
    <property type="entry name" value="Lys/N-term_MeTrsfase_sf"/>
</dbReference>
<evidence type="ECO:0000313" key="8">
    <source>
        <dbReference type="Proteomes" id="UP000826234"/>
    </source>
</evidence>
<organism evidence="7 8">
    <name type="scientific">Phrynosoma platyrhinos</name>
    <name type="common">Desert horned lizard</name>
    <dbReference type="NCBI Taxonomy" id="52577"/>
    <lineage>
        <taxon>Eukaryota</taxon>
        <taxon>Metazoa</taxon>
        <taxon>Chordata</taxon>
        <taxon>Craniata</taxon>
        <taxon>Vertebrata</taxon>
        <taxon>Euteleostomi</taxon>
        <taxon>Lepidosauria</taxon>
        <taxon>Squamata</taxon>
        <taxon>Bifurcata</taxon>
        <taxon>Unidentata</taxon>
        <taxon>Episquamata</taxon>
        <taxon>Toxicofera</taxon>
        <taxon>Iguania</taxon>
        <taxon>Phrynosomatidae</taxon>
        <taxon>Phrynosomatinae</taxon>
        <taxon>Phrynosoma</taxon>
    </lineage>
</organism>
<comment type="similarity">
    <text evidence="1">Belongs to the methyltransferase superfamily.</text>
</comment>
<keyword evidence="4" id="KW-0511">Multifunctional enzyme</keyword>
<evidence type="ECO:0000256" key="6">
    <source>
        <dbReference type="ARBA" id="ARBA00081503"/>
    </source>
</evidence>
<dbReference type="SUPFAM" id="SSF53335">
    <property type="entry name" value="S-adenosyl-L-methionine-dependent methyltransferases"/>
    <property type="match status" value="2"/>
</dbReference>
<dbReference type="Proteomes" id="UP000826234">
    <property type="component" value="Unassembled WGS sequence"/>
</dbReference>
<dbReference type="EMBL" id="JAIPUX010000439">
    <property type="protein sequence ID" value="KAH0629863.1"/>
    <property type="molecule type" value="Genomic_DNA"/>
</dbReference>
<gene>
    <name evidence="7" type="ORF">JD844_012298</name>
</gene>